<accession>A0A0G4GBP7</accession>
<dbReference type="EMBL" id="CDMY01000618">
    <property type="protein sequence ID" value="CEM26520.1"/>
    <property type="molecule type" value="Genomic_DNA"/>
</dbReference>
<name>A0A0G4GBP7_VITBC</name>
<reference evidence="2 3" key="1">
    <citation type="submission" date="2014-11" db="EMBL/GenBank/DDBJ databases">
        <authorList>
            <person name="Zhu J."/>
            <person name="Qi W."/>
            <person name="Song R."/>
        </authorList>
    </citation>
    <scope>NUCLEOTIDE SEQUENCE [LARGE SCALE GENOMIC DNA]</scope>
</reference>
<evidence type="ECO:0000313" key="2">
    <source>
        <dbReference type="EMBL" id="CEM26520.1"/>
    </source>
</evidence>
<dbReference type="VEuPathDB" id="CryptoDB:Vbra_6175"/>
<proteinExistence type="predicted"/>
<keyword evidence="3" id="KW-1185">Reference proteome</keyword>
<evidence type="ECO:0000313" key="3">
    <source>
        <dbReference type="Proteomes" id="UP000041254"/>
    </source>
</evidence>
<evidence type="ECO:0000256" key="1">
    <source>
        <dbReference type="SAM" id="MobiDB-lite"/>
    </source>
</evidence>
<dbReference type="InParanoid" id="A0A0G4GBP7"/>
<gene>
    <name evidence="2" type="ORF">Vbra_6175</name>
</gene>
<sequence>MGISADVNVGDAAAAAGTDNRLSDQSGEGQQLHRPTLSAGHRCDYTPGAARLPHNDSTKASVSWCCRVLSCGSFVRCWPGVSRQLANESARLAQLADDIDSTIALTTHTRTQAQRRLHLTDIPAEPMSIVLALSDPTAVGRLKATARHLRNALRPIIRRIRLRKAIECAGVGGVVRFDDQLCHGDVMKAMWVVEEGGEGGWGEAADTLRFAEHFGYCQLPVTVGAGDLQIHASKAEY</sequence>
<dbReference type="Proteomes" id="UP000041254">
    <property type="component" value="Unassembled WGS sequence"/>
</dbReference>
<organism evidence="2 3">
    <name type="scientific">Vitrella brassicaformis (strain CCMP3155)</name>
    <dbReference type="NCBI Taxonomy" id="1169540"/>
    <lineage>
        <taxon>Eukaryota</taxon>
        <taxon>Sar</taxon>
        <taxon>Alveolata</taxon>
        <taxon>Colpodellida</taxon>
        <taxon>Vitrellaceae</taxon>
        <taxon>Vitrella</taxon>
    </lineage>
</organism>
<dbReference type="PhylomeDB" id="A0A0G4GBP7"/>
<dbReference type="AlphaFoldDB" id="A0A0G4GBP7"/>
<feature type="region of interest" description="Disordered" evidence="1">
    <location>
        <begin position="17"/>
        <end position="40"/>
    </location>
</feature>
<protein>
    <submittedName>
        <fullName evidence="2">Uncharacterized protein</fullName>
    </submittedName>
</protein>